<reference evidence="1 2" key="1">
    <citation type="submission" date="2023-09" db="EMBL/GenBank/DDBJ databases">
        <title>Novel taxa isolated from Blanes Bay.</title>
        <authorList>
            <person name="Rey-Velasco X."/>
            <person name="Lucena T."/>
        </authorList>
    </citation>
    <scope>NUCLEOTIDE SEQUENCE [LARGE SCALE GENOMIC DNA]</scope>
    <source>
        <strain evidence="1 2">S356</strain>
    </source>
</reference>
<evidence type="ECO:0000313" key="2">
    <source>
        <dbReference type="Proteomes" id="UP001257277"/>
    </source>
</evidence>
<dbReference type="Proteomes" id="UP001257277">
    <property type="component" value="Unassembled WGS sequence"/>
</dbReference>
<comment type="caution">
    <text evidence="1">The sequence shown here is derived from an EMBL/GenBank/DDBJ whole genome shotgun (WGS) entry which is preliminary data.</text>
</comment>
<evidence type="ECO:0008006" key="3">
    <source>
        <dbReference type="Google" id="ProtNLM"/>
    </source>
</evidence>
<organism evidence="1 2">
    <name type="scientific">Asprobacillus argus</name>
    <dbReference type="NCBI Taxonomy" id="3076534"/>
    <lineage>
        <taxon>Bacteria</taxon>
        <taxon>Pseudomonadati</taxon>
        <taxon>Bacteroidota</taxon>
        <taxon>Flavobacteriia</taxon>
        <taxon>Flavobacteriales</taxon>
        <taxon>Flavobacteriaceae</taxon>
        <taxon>Asprobacillus</taxon>
    </lineage>
</organism>
<sequence length="525" mass="62475">MKRDDFLLVDKISLIETRFIKNGWVTIYESEHNDVDQHLIFCCLVNQDRFDSYKLDRDWVIQPTSEGKPAVYGDGRYETYSDEGIEPFIFSKHFNFNGGHDSYIEIAEEFVLYFKLYEKGENKKKRSFYFIDEVGDLVEVIKIQPKKVQVRLSYLMEYISVRKVNFSICFDFMRLSSKSLSELETEPKDQDFKEEKWTYNHFIRHLEPKKTQSWIHGKCFIKYDPSKSNTYHFDNFQYESFMTGYDDNGNEVYQSCEKENEKYFVLTYFKKEVLDKYYNDPSRYNVSGWRVSSDFFSLKIDNHHDEYVAVFLVELRTIPQKEQLHWKQYNIPPREGMSAAYYKTMIEGSWAEHSGTPDLFFKEKYDSINKKWAKNFGWSIYKPLSDEDSHNFKSLHIPTTNNIKAFCEQILALVKITIDSLNEKELGKGIELEQNDKGITKFEKFLKSKGHEIPEMIEFLRHLQDLRSGLAAHRFSKKNKNVKRAMEYFNLEDNNLVEVATDMFIKSIFTLNTLESLFLKEKNKK</sequence>
<name>A0ABU3LHT7_9FLAO</name>
<protein>
    <recommendedName>
        <fullName evidence="3">ApeA N-terminal domain-containing protein</fullName>
    </recommendedName>
</protein>
<proteinExistence type="predicted"/>
<gene>
    <name evidence="1" type="ORF">RQM59_12895</name>
</gene>
<keyword evidence="2" id="KW-1185">Reference proteome</keyword>
<evidence type="ECO:0000313" key="1">
    <source>
        <dbReference type="EMBL" id="MDT7833284.1"/>
    </source>
</evidence>
<dbReference type="RefSeq" id="WP_349242538.1">
    <property type="nucleotide sequence ID" value="NZ_JAVTTO010000005.1"/>
</dbReference>
<dbReference type="EMBL" id="JAVTTO010000005">
    <property type="protein sequence ID" value="MDT7833284.1"/>
    <property type="molecule type" value="Genomic_DNA"/>
</dbReference>
<accession>A0ABU3LHT7</accession>